<feature type="region of interest" description="Disordered" evidence="1">
    <location>
        <begin position="214"/>
        <end position="243"/>
    </location>
</feature>
<evidence type="ECO:0000313" key="2">
    <source>
        <dbReference type="EMBL" id="OGY88568.1"/>
    </source>
</evidence>
<evidence type="ECO:0000256" key="1">
    <source>
        <dbReference type="SAM" id="MobiDB-lite"/>
    </source>
</evidence>
<protein>
    <submittedName>
        <fullName evidence="2">Uncharacterized protein</fullName>
    </submittedName>
</protein>
<comment type="caution">
    <text evidence="2">The sequence shown here is derived from an EMBL/GenBank/DDBJ whole genome shotgun (WGS) entry which is preliminary data.</text>
</comment>
<dbReference type="AlphaFoldDB" id="A0A1G2BH59"/>
<reference evidence="2 3" key="1">
    <citation type="journal article" date="2016" name="Nat. Commun.">
        <title>Thousands of microbial genomes shed light on interconnected biogeochemical processes in an aquifer system.</title>
        <authorList>
            <person name="Anantharaman K."/>
            <person name="Brown C.T."/>
            <person name="Hug L.A."/>
            <person name="Sharon I."/>
            <person name="Castelle C.J."/>
            <person name="Probst A.J."/>
            <person name="Thomas B.C."/>
            <person name="Singh A."/>
            <person name="Wilkins M.J."/>
            <person name="Karaoz U."/>
            <person name="Brodie E.L."/>
            <person name="Williams K.H."/>
            <person name="Hubbard S.S."/>
            <person name="Banfield J.F."/>
        </authorList>
    </citation>
    <scope>NUCLEOTIDE SEQUENCE [LARGE SCALE GENOMIC DNA]</scope>
</reference>
<organism evidence="2 3">
    <name type="scientific">Candidatus Komeilibacteria bacterium RIFCSPHIGHO2_01_FULL_52_14</name>
    <dbReference type="NCBI Taxonomy" id="1798549"/>
    <lineage>
        <taxon>Bacteria</taxon>
        <taxon>Candidatus Komeiliibacteriota</taxon>
    </lineage>
</organism>
<dbReference type="Proteomes" id="UP000177817">
    <property type="component" value="Unassembled WGS sequence"/>
</dbReference>
<name>A0A1G2BH59_9BACT</name>
<proteinExistence type="predicted"/>
<dbReference type="EMBL" id="MHKK01000061">
    <property type="protein sequence ID" value="OGY88568.1"/>
    <property type="molecule type" value="Genomic_DNA"/>
</dbReference>
<gene>
    <name evidence="2" type="ORF">A2677_01300</name>
</gene>
<evidence type="ECO:0000313" key="3">
    <source>
        <dbReference type="Proteomes" id="UP000177817"/>
    </source>
</evidence>
<accession>A0A1G2BH59</accession>
<sequence>MDFEKPKKPEEQAVENAESLYGKFNSVAAEAEQEGGRRVEQISDDGAGDLYVENKDGLRLYDIHFKPRNQDNPDAGTEYYYEQTYSYDESDRVSEIAWRDIASESGGNAGEKHFGYDDQGHMISEEQEITGGPEEGKKIGKNFDYSEQGEMAGEIGEIKAGPDRGHKWQKRFSRSVLEDGTQVSVEDGQILEQGENKKKEQKGHAWRAAWETKDKSTVHGGKITGGPELGRTWGEWNKLKTAQ</sequence>